<organism evidence="5 6">
    <name type="scientific">Cannabis sativa</name>
    <name type="common">Hemp</name>
    <name type="synonym">Marijuana</name>
    <dbReference type="NCBI Taxonomy" id="3483"/>
    <lineage>
        <taxon>Eukaryota</taxon>
        <taxon>Viridiplantae</taxon>
        <taxon>Streptophyta</taxon>
        <taxon>Embryophyta</taxon>
        <taxon>Tracheophyta</taxon>
        <taxon>Spermatophyta</taxon>
        <taxon>Magnoliopsida</taxon>
        <taxon>eudicotyledons</taxon>
        <taxon>Gunneridae</taxon>
        <taxon>Pentapetalae</taxon>
        <taxon>rosids</taxon>
        <taxon>fabids</taxon>
        <taxon>Rosales</taxon>
        <taxon>Cannabaceae</taxon>
        <taxon>Cannabis</taxon>
    </lineage>
</organism>
<proteinExistence type="predicted"/>
<feature type="repeat" description="TPR" evidence="3">
    <location>
        <begin position="488"/>
        <end position="521"/>
    </location>
</feature>
<evidence type="ECO:0000313" key="6">
    <source>
        <dbReference type="Proteomes" id="UP000583929"/>
    </source>
</evidence>
<keyword evidence="3" id="KW-0802">TPR repeat</keyword>
<dbReference type="InterPro" id="IPR013940">
    <property type="entry name" value="Spo22/ZIP4/TEX11"/>
</dbReference>
<feature type="compositionally biased region" description="Polar residues" evidence="4">
    <location>
        <begin position="1299"/>
        <end position="1314"/>
    </location>
</feature>
<evidence type="ECO:0000313" key="5">
    <source>
        <dbReference type="EMBL" id="KAF4371836.1"/>
    </source>
</evidence>
<dbReference type="SUPFAM" id="SSF48452">
    <property type="entry name" value="TPR-like"/>
    <property type="match status" value="1"/>
</dbReference>
<comment type="caution">
    <text evidence="5">The sequence shown here is derived from an EMBL/GenBank/DDBJ whole genome shotgun (WGS) entry which is preliminary data.</text>
</comment>
<gene>
    <name evidence="5" type="ORF">G4B88_016899</name>
</gene>
<dbReference type="SUPFAM" id="SSF52821">
    <property type="entry name" value="Rhodanese/Cell cycle control phosphatase"/>
    <property type="match status" value="1"/>
</dbReference>
<name>A0A7J6FM90_CANSA</name>
<reference evidence="5 6" key="1">
    <citation type="journal article" date="2020" name="bioRxiv">
        <title>Sequence and annotation of 42 cannabis genomes reveals extensive copy number variation in cannabinoid synthesis and pathogen resistance genes.</title>
        <authorList>
            <person name="Mckernan K.J."/>
            <person name="Helbert Y."/>
            <person name="Kane L.T."/>
            <person name="Ebling H."/>
            <person name="Zhang L."/>
            <person name="Liu B."/>
            <person name="Eaton Z."/>
            <person name="Mclaughlin S."/>
            <person name="Kingan S."/>
            <person name="Baybayan P."/>
            <person name="Concepcion G."/>
            <person name="Jordan M."/>
            <person name="Riva A."/>
            <person name="Barbazuk W."/>
            <person name="Harkins T."/>
        </authorList>
    </citation>
    <scope>NUCLEOTIDE SEQUENCE [LARGE SCALE GENOMIC DNA]</scope>
    <source>
        <strain evidence="6">cv. Jamaican Lion 4</strain>
        <tissue evidence="5">Leaf</tissue>
    </source>
</reference>
<dbReference type="Pfam" id="PF08631">
    <property type="entry name" value="SPO22"/>
    <property type="match status" value="1"/>
</dbReference>
<keyword evidence="6" id="KW-1185">Reference proteome</keyword>
<dbReference type="Proteomes" id="UP000583929">
    <property type="component" value="Unassembled WGS sequence"/>
</dbReference>
<dbReference type="PROSITE" id="PS50005">
    <property type="entry name" value="TPR"/>
    <property type="match status" value="1"/>
</dbReference>
<feature type="region of interest" description="Disordered" evidence="4">
    <location>
        <begin position="970"/>
        <end position="1001"/>
    </location>
</feature>
<protein>
    <recommendedName>
        <fullName evidence="2">Protein ZIP4 homolog</fullName>
    </recommendedName>
</protein>
<feature type="region of interest" description="Disordered" evidence="4">
    <location>
        <begin position="1254"/>
        <end position="1333"/>
    </location>
</feature>
<feature type="compositionally biased region" description="Polar residues" evidence="4">
    <location>
        <begin position="1280"/>
        <end position="1291"/>
    </location>
</feature>
<dbReference type="SMART" id="SM00028">
    <property type="entry name" value="TPR"/>
    <property type="match status" value="3"/>
</dbReference>
<feature type="compositionally biased region" description="Low complexity" evidence="4">
    <location>
        <begin position="980"/>
        <end position="1001"/>
    </location>
</feature>
<dbReference type="GO" id="GO:0090173">
    <property type="term" value="P:regulation of synaptonemal complex assembly"/>
    <property type="evidence" value="ECO:0007669"/>
    <property type="project" value="InterPro"/>
</dbReference>
<keyword evidence="1" id="KW-0469">Meiosis</keyword>
<evidence type="ECO:0000256" key="4">
    <source>
        <dbReference type="SAM" id="MobiDB-lite"/>
    </source>
</evidence>
<accession>A0A7J6FM90</accession>
<feature type="compositionally biased region" description="Polar residues" evidence="4">
    <location>
        <begin position="1"/>
        <end position="17"/>
    </location>
</feature>
<dbReference type="GO" id="GO:0051321">
    <property type="term" value="P:meiotic cell cycle"/>
    <property type="evidence" value="ECO:0007669"/>
    <property type="project" value="UniProtKB-KW"/>
</dbReference>
<dbReference type="Gene3D" id="3.40.250.10">
    <property type="entry name" value="Rhodanese-like domain"/>
    <property type="match status" value="1"/>
</dbReference>
<evidence type="ECO:0000256" key="1">
    <source>
        <dbReference type="ARBA" id="ARBA00023254"/>
    </source>
</evidence>
<evidence type="ECO:0000256" key="2">
    <source>
        <dbReference type="ARBA" id="ARBA00031845"/>
    </source>
</evidence>
<dbReference type="InterPro" id="IPR011990">
    <property type="entry name" value="TPR-like_helical_dom_sf"/>
</dbReference>
<dbReference type="InterPro" id="IPR036873">
    <property type="entry name" value="Rhodanese-like_dom_sf"/>
</dbReference>
<evidence type="ECO:0000256" key="3">
    <source>
        <dbReference type="PROSITE-ProRule" id="PRU00339"/>
    </source>
</evidence>
<dbReference type="EMBL" id="JAATIQ010000192">
    <property type="protein sequence ID" value="KAF4371836.1"/>
    <property type="molecule type" value="Genomic_DNA"/>
</dbReference>
<sequence length="1333" mass="148200">MRIDEISTQELGQNHCESPSPSPSLSQHQIVLSQIEASINQAENLSPEKPLSITISDDLRRFLNQLNHSAPFPNSVKLRIWKLSFRLWNACVDLYNAASIRFRSTTSGTVLEEEHAKLRHIAADLLSIASGVVGVPSPEIKTASFYHKTGIIWHDLRSFELASTCFERATDIVSKVDTNLITNAGERKLLLDLSIARSRTAWEVSDRNVAIALLNRAKTLLFGSPEHHKALANQYSEFGKSVLSKNETGALNEALRLMNEALDLYEKGLHAARTRECMLELKELKSKTLRFISAVHLQMGEFESVIKCVKVLREGDNEDRHPSLPVLALKAWLGLRRFAEAEKELRGMVVNKGIPESVWVSSVEAYFQAAGTAGAETAKEVFLGLLGRCSISAGAAVRVAHRVVGKDGSSGEGSKVRAKVVSELVSDERVIALFSGEEAAKQRTAMHAVLWNCGADNFRSKDYVTSAEMFEKSMLYVPYDIENRTLRAKCYRVLGLCHLGLSRLDQALEYINESDKLEPNVASAFLKFKIFLQKNDQTGSLNQIQVMTTCVDFSPDFLSLAAHEAIACHVFPVAVAALSNLLNFYVSGKSMPTTEVVVLRTLVSILSQESNNEQEILKFVKWACNRASELGPDCFFGKGEVGRREWNWFTVSSWNFGIKSGKEMKFQLCADFLRLASELFGLKVDDGKVDENNTMICKSIVLSVSAMIASEDQRKIALTDTEVKQIMELLDRAGKLLKSISSGPRLIDDQVNSFEVDLFFVYTLCAYDIQGRLNDLGSQLLVVKNLANSKACEPKYLLQIGLNAMQGPRPNLEVAAFALNECLTTFLSSPLPEYQSVALIVRKLIAVANVRRGDADDDDAVYGMYKQAYRIMVGLKDGEYPIEEGKWLATTAWNRAALPVKLGQIDVAKKWMSIGLELAMHVPGMESYKASMEDFVSSFERELHVENTGKNMAQLTSLSTVFFGSPPLQNHSKPHNSLNSKPPLFLPTLTPSSSSSSSHLHLSNSLQTHFPSSSIKIHQPNTDPLSNHLQTNHSLLKRSSLSQTLAKPHLYFVLTELITTYYTSPCFASESIVSSSTDQVSPNKIDLEAVLVSIDNFFNRYPFFVAGCTFIWLVVIPLTQEYFRKYKFIYAIDAFRKLRDDPNVQLLDIRDQKSLRYLKSPNLKIINKSVVQVQFSEDDTVGFVNKVLENFKDPENTVICILDNLDGNSLKVAELLFKNGFKAAYAIKDGIAGKKGWIEIQETLLPPSTHIYPKKRKIKQSEEEPLTNGAVGKNEDENKVTTTTPSSTAENQVAKITESILTTKNGAKSSSSPYPNYPDLKPPSSPTPSKPSK</sequence>
<dbReference type="PANTHER" id="PTHR40375">
    <property type="entry name" value="SPORULATION-SPECIFIC PROTEIN 22"/>
    <property type="match status" value="1"/>
</dbReference>
<feature type="compositionally biased region" description="Pro residues" evidence="4">
    <location>
        <begin position="1320"/>
        <end position="1333"/>
    </location>
</feature>
<dbReference type="Gene3D" id="1.25.40.10">
    <property type="entry name" value="Tetratricopeptide repeat domain"/>
    <property type="match status" value="2"/>
</dbReference>
<feature type="compositionally biased region" description="Polar residues" evidence="4">
    <location>
        <begin position="970"/>
        <end position="979"/>
    </location>
</feature>
<dbReference type="PANTHER" id="PTHR40375:SF2">
    <property type="entry name" value="SPORULATION-SPECIFIC PROTEIN 22"/>
    <property type="match status" value="1"/>
</dbReference>
<dbReference type="InterPro" id="IPR019734">
    <property type="entry name" value="TPR_rpt"/>
</dbReference>
<dbReference type="InterPro" id="IPR039057">
    <property type="entry name" value="Spo22/ZIP4"/>
</dbReference>
<feature type="region of interest" description="Disordered" evidence="4">
    <location>
        <begin position="1"/>
        <end position="25"/>
    </location>
</feature>